<proteinExistence type="inferred from homology"/>
<dbReference type="InterPro" id="IPR004607">
    <property type="entry name" value="GART"/>
</dbReference>
<keyword evidence="3 4" id="KW-0658">Purine biosynthesis</keyword>
<keyword evidence="2 4" id="KW-0808">Transferase</keyword>
<dbReference type="PANTHER" id="PTHR43369">
    <property type="entry name" value="PHOSPHORIBOSYLGLYCINAMIDE FORMYLTRANSFERASE"/>
    <property type="match status" value="1"/>
</dbReference>
<dbReference type="EC" id="2.1.2.2" evidence="4"/>
<feature type="binding site" evidence="4">
    <location>
        <position position="107"/>
    </location>
    <ligand>
        <name>(6R)-10-formyltetrahydrofolate</name>
        <dbReference type="ChEBI" id="CHEBI:195366"/>
    </ligand>
</feature>
<comment type="caution">
    <text evidence="6">The sequence shown here is derived from an EMBL/GenBank/DDBJ whole genome shotgun (WGS) entry which is preliminary data.</text>
</comment>
<feature type="active site" description="Proton donor" evidence="4">
    <location>
        <position position="109"/>
    </location>
</feature>
<sequence>MKNIVVFASGSGTNFQSIINAVNDGNITANIVGLITDRKNIGALERAEKHGIPTRVLTPNELPDDKKFAEELIDQLTSWQTDLIVLAGYLKKIPPPVIKKFKDRILNIHPSLLPKFGGKGFYGMNVHRAVINSKEHQSGCSVHIVTDEFDEGPVIAQSKVKVDEKDSPEQLAEKILKEEHRLYPSAIEKYLQTL</sequence>
<evidence type="ECO:0000313" key="6">
    <source>
        <dbReference type="EMBL" id="MFD2533274.1"/>
    </source>
</evidence>
<feature type="binding site" evidence="4">
    <location>
        <begin position="12"/>
        <end position="14"/>
    </location>
    <ligand>
        <name>N(1)-(5-phospho-beta-D-ribosyl)glycinamide</name>
        <dbReference type="ChEBI" id="CHEBI:143788"/>
    </ligand>
</feature>
<dbReference type="Pfam" id="PF00551">
    <property type="entry name" value="Formyl_trans_N"/>
    <property type="match status" value="1"/>
</dbReference>
<comment type="pathway">
    <text evidence="1 4">Purine metabolism; IMP biosynthesis via de novo pathway; N(2)-formyl-N(1)-(5-phospho-D-ribosyl)glycinamide from N(1)-(5-phospho-D-ribosyl)glycinamide (10-formyl THF route): step 1/1.</text>
</comment>
<feature type="domain" description="Formyl transferase N-terminal" evidence="5">
    <location>
        <begin position="2"/>
        <end position="187"/>
    </location>
</feature>
<dbReference type="GO" id="GO:0004644">
    <property type="term" value="F:phosphoribosylglycinamide formyltransferase activity"/>
    <property type="evidence" value="ECO:0007669"/>
    <property type="project" value="UniProtKB-EC"/>
</dbReference>
<dbReference type="Gene3D" id="3.40.50.170">
    <property type="entry name" value="Formyl transferase, N-terminal domain"/>
    <property type="match status" value="1"/>
</dbReference>
<keyword evidence="7" id="KW-1185">Reference proteome</keyword>
<organism evidence="6 7">
    <name type="scientific">Gracilimonas halophila</name>
    <dbReference type="NCBI Taxonomy" id="1834464"/>
    <lineage>
        <taxon>Bacteria</taxon>
        <taxon>Pseudomonadati</taxon>
        <taxon>Balneolota</taxon>
        <taxon>Balneolia</taxon>
        <taxon>Balneolales</taxon>
        <taxon>Balneolaceae</taxon>
        <taxon>Gracilimonas</taxon>
    </lineage>
</organism>
<name>A0ABW5JM89_9BACT</name>
<comment type="similarity">
    <text evidence="4">Belongs to the GART family.</text>
</comment>
<comment type="catalytic activity">
    <reaction evidence="4">
        <text>N(1)-(5-phospho-beta-D-ribosyl)glycinamide + (6R)-10-formyltetrahydrofolate = N(2)-formyl-N(1)-(5-phospho-beta-D-ribosyl)glycinamide + (6S)-5,6,7,8-tetrahydrofolate + H(+)</text>
        <dbReference type="Rhea" id="RHEA:15053"/>
        <dbReference type="ChEBI" id="CHEBI:15378"/>
        <dbReference type="ChEBI" id="CHEBI:57453"/>
        <dbReference type="ChEBI" id="CHEBI:143788"/>
        <dbReference type="ChEBI" id="CHEBI:147286"/>
        <dbReference type="ChEBI" id="CHEBI:195366"/>
        <dbReference type="EC" id="2.1.2.2"/>
    </reaction>
</comment>
<reference evidence="7" key="1">
    <citation type="journal article" date="2019" name="Int. J. Syst. Evol. Microbiol.">
        <title>The Global Catalogue of Microorganisms (GCM) 10K type strain sequencing project: providing services to taxonomists for standard genome sequencing and annotation.</title>
        <authorList>
            <consortium name="The Broad Institute Genomics Platform"/>
            <consortium name="The Broad Institute Genome Sequencing Center for Infectious Disease"/>
            <person name="Wu L."/>
            <person name="Ma J."/>
        </authorList>
    </citation>
    <scope>NUCLEOTIDE SEQUENCE [LARGE SCALE GENOMIC DNA]</scope>
    <source>
        <strain evidence="7">KCTC 52042</strain>
    </source>
</reference>
<dbReference type="PANTHER" id="PTHR43369:SF2">
    <property type="entry name" value="PHOSPHORIBOSYLGLYCINAMIDE FORMYLTRANSFERASE"/>
    <property type="match status" value="1"/>
</dbReference>
<comment type="function">
    <text evidence="4">Catalyzes the transfer of a formyl group from 10-formyltetrahydrofolate to 5-phospho-ribosyl-glycinamide (GAR), producing 5-phospho-ribosyl-N-formylglycinamide (FGAR) and tetrahydrofolate.</text>
</comment>
<dbReference type="RefSeq" id="WP_390303275.1">
    <property type="nucleotide sequence ID" value="NZ_JBHULI010000025.1"/>
</dbReference>
<dbReference type="CDD" id="cd08645">
    <property type="entry name" value="FMT_core_GART"/>
    <property type="match status" value="1"/>
</dbReference>
<dbReference type="NCBIfam" id="TIGR00639">
    <property type="entry name" value="PurN"/>
    <property type="match status" value="1"/>
</dbReference>
<dbReference type="InterPro" id="IPR002376">
    <property type="entry name" value="Formyl_transf_N"/>
</dbReference>
<dbReference type="InterPro" id="IPR036477">
    <property type="entry name" value="Formyl_transf_N_sf"/>
</dbReference>
<gene>
    <name evidence="4 6" type="primary">purN</name>
    <name evidence="6" type="ORF">ACFSVN_12540</name>
</gene>
<evidence type="ECO:0000256" key="3">
    <source>
        <dbReference type="ARBA" id="ARBA00022755"/>
    </source>
</evidence>
<dbReference type="EMBL" id="JBHULI010000025">
    <property type="protein sequence ID" value="MFD2533274.1"/>
    <property type="molecule type" value="Genomic_DNA"/>
</dbReference>
<feature type="site" description="Raises pKa of active site His" evidence="4">
    <location>
        <position position="150"/>
    </location>
</feature>
<dbReference type="Proteomes" id="UP001597460">
    <property type="component" value="Unassembled WGS sequence"/>
</dbReference>
<evidence type="ECO:0000256" key="1">
    <source>
        <dbReference type="ARBA" id="ARBA00005054"/>
    </source>
</evidence>
<dbReference type="HAMAP" id="MF_01930">
    <property type="entry name" value="PurN"/>
    <property type="match status" value="1"/>
</dbReference>
<accession>A0ABW5JM89</accession>
<protein>
    <recommendedName>
        <fullName evidence="4">Phosphoribosylglycinamide formyltransferase</fullName>
        <ecNumber evidence="4">2.1.2.2</ecNumber>
    </recommendedName>
    <alternativeName>
        <fullName evidence="4">5'-phosphoribosylglycinamide transformylase</fullName>
    </alternativeName>
    <alternativeName>
        <fullName evidence="4">GAR transformylase</fullName>
        <shortName evidence="4">GART</shortName>
    </alternativeName>
</protein>
<evidence type="ECO:0000259" key="5">
    <source>
        <dbReference type="Pfam" id="PF00551"/>
    </source>
</evidence>
<evidence type="ECO:0000313" key="7">
    <source>
        <dbReference type="Proteomes" id="UP001597460"/>
    </source>
</evidence>
<feature type="binding site" evidence="4">
    <location>
        <position position="66"/>
    </location>
    <ligand>
        <name>(6R)-10-formyltetrahydrofolate</name>
        <dbReference type="ChEBI" id="CHEBI:195366"/>
    </ligand>
</feature>
<evidence type="ECO:0000256" key="4">
    <source>
        <dbReference type="HAMAP-Rule" id="MF_01930"/>
    </source>
</evidence>
<dbReference type="SUPFAM" id="SSF53328">
    <property type="entry name" value="Formyltransferase"/>
    <property type="match status" value="1"/>
</dbReference>
<evidence type="ECO:0000256" key="2">
    <source>
        <dbReference type="ARBA" id="ARBA00022679"/>
    </source>
</evidence>
<comment type="caution">
    <text evidence="4">Lacks conserved residue(s) required for the propagation of feature annotation.</text>
</comment>